<dbReference type="PANTHER" id="PTHR30349">
    <property type="entry name" value="PHAGE INTEGRASE-RELATED"/>
    <property type="match status" value="1"/>
</dbReference>
<dbReference type="CDD" id="cd00796">
    <property type="entry name" value="INT_Rci_Hp1_C"/>
    <property type="match status" value="1"/>
</dbReference>
<dbReference type="Pfam" id="PF00589">
    <property type="entry name" value="Phage_integrase"/>
    <property type="match status" value="1"/>
</dbReference>
<proteinExistence type="predicted"/>
<reference evidence="4 5" key="1">
    <citation type="journal article" date="2014" name="Genome Announc.">
        <title>Draft Genome Sequence of Magnetospirillum sp. Strain SO-1, a Freshwater Magnetotactic Bacterium Isolated from the Ol'khovka River, Russia.</title>
        <authorList>
            <person name="Grouzdev D.S."/>
            <person name="Dziuba M.V."/>
            <person name="Sukhacheva M.S."/>
            <person name="Mardanov A.V."/>
            <person name="Beletskiy A.V."/>
            <person name="Kuznetsov B.B."/>
            <person name="Skryabin K.G."/>
        </authorList>
    </citation>
    <scope>NUCLEOTIDE SEQUENCE [LARGE SCALE GENOMIC DNA]</scope>
    <source>
        <strain evidence="4 5">SO-1</strain>
    </source>
</reference>
<evidence type="ECO:0000256" key="2">
    <source>
        <dbReference type="ARBA" id="ARBA00023172"/>
    </source>
</evidence>
<keyword evidence="2" id="KW-0233">DNA recombination</keyword>
<evidence type="ECO:0000313" key="5">
    <source>
        <dbReference type="Proteomes" id="UP000011744"/>
    </source>
</evidence>
<gene>
    <name evidence="4" type="ORF">H261_07316</name>
</gene>
<dbReference type="InterPro" id="IPR013762">
    <property type="entry name" value="Integrase-like_cat_sf"/>
</dbReference>
<organism evidence="4 5">
    <name type="scientific">Paramagnetospirillum caucaseum</name>
    <dbReference type="NCBI Taxonomy" id="1244869"/>
    <lineage>
        <taxon>Bacteria</taxon>
        <taxon>Pseudomonadati</taxon>
        <taxon>Pseudomonadota</taxon>
        <taxon>Alphaproteobacteria</taxon>
        <taxon>Rhodospirillales</taxon>
        <taxon>Magnetospirillaceae</taxon>
        <taxon>Paramagnetospirillum</taxon>
    </lineage>
</organism>
<evidence type="ECO:0000259" key="3">
    <source>
        <dbReference type="PROSITE" id="PS51898"/>
    </source>
</evidence>
<dbReference type="GO" id="GO:0003677">
    <property type="term" value="F:DNA binding"/>
    <property type="evidence" value="ECO:0007669"/>
    <property type="project" value="InterPro"/>
</dbReference>
<dbReference type="GO" id="GO:0006310">
    <property type="term" value="P:DNA recombination"/>
    <property type="evidence" value="ECO:0007669"/>
    <property type="project" value="UniProtKB-KW"/>
</dbReference>
<dbReference type="eggNOG" id="COG0582">
    <property type="taxonomic scope" value="Bacteria"/>
</dbReference>
<sequence>MVRRSGQKTVSQTFSKKVDAVAWSKSIEANLDIAEHPHHVIELATTTLSDLIERYRDTVTPTKKSAYQERYRLERLLRHPVTKLTLDRLTTGVFASYRDERLKSVGSQQVRHDLLAFGVILRTARLDWDVPLKEVCLDAVRKPKMPPSRDRRLYPGEYEALREAAAAGNTQYIWDVIDFALETAMRQAEIIGLEWKHINFRGKIAFLPMTKNGFSREVPLTTRAVGILGEHAAAKLEAPFPYSIRMVQFAWSKTIHRAGIDDLHFHDLRHEAISRLFEKGLSIPETAVVSGHRDFRMLARYTHLRAADVGRKLD</sequence>
<dbReference type="InterPro" id="IPR002104">
    <property type="entry name" value="Integrase_catalytic"/>
</dbReference>
<dbReference type="STRING" id="1244869.H261_07316"/>
<dbReference type="PATRIC" id="fig|1244869.3.peg.1478"/>
<evidence type="ECO:0000313" key="4">
    <source>
        <dbReference type="EMBL" id="EME70697.1"/>
    </source>
</evidence>
<name>M2ZTJ6_9PROT</name>
<accession>M2ZTJ6</accession>
<dbReference type="Gene3D" id="1.10.443.10">
    <property type="entry name" value="Intergrase catalytic core"/>
    <property type="match status" value="1"/>
</dbReference>
<evidence type="ECO:0000256" key="1">
    <source>
        <dbReference type="ARBA" id="ARBA00022908"/>
    </source>
</evidence>
<dbReference type="EMBL" id="AONQ01000014">
    <property type="protein sequence ID" value="EME70697.1"/>
    <property type="molecule type" value="Genomic_DNA"/>
</dbReference>
<feature type="domain" description="Tyr recombinase" evidence="3">
    <location>
        <begin position="148"/>
        <end position="314"/>
    </location>
</feature>
<keyword evidence="1" id="KW-0229">DNA integration</keyword>
<dbReference type="PROSITE" id="PS51898">
    <property type="entry name" value="TYR_RECOMBINASE"/>
    <property type="match status" value="1"/>
</dbReference>
<protein>
    <submittedName>
        <fullName evidence="4">Integrase family protein</fullName>
    </submittedName>
</protein>
<dbReference type="InterPro" id="IPR050090">
    <property type="entry name" value="Tyrosine_recombinase_XerCD"/>
</dbReference>
<keyword evidence="5" id="KW-1185">Reference proteome</keyword>
<dbReference type="InterPro" id="IPR011010">
    <property type="entry name" value="DNA_brk_join_enz"/>
</dbReference>
<dbReference type="AlphaFoldDB" id="M2ZTJ6"/>
<dbReference type="GO" id="GO:0015074">
    <property type="term" value="P:DNA integration"/>
    <property type="evidence" value="ECO:0007669"/>
    <property type="project" value="UniProtKB-KW"/>
</dbReference>
<dbReference type="SUPFAM" id="SSF56349">
    <property type="entry name" value="DNA breaking-rejoining enzymes"/>
    <property type="match status" value="1"/>
</dbReference>
<dbReference type="Proteomes" id="UP000011744">
    <property type="component" value="Unassembled WGS sequence"/>
</dbReference>
<comment type="caution">
    <text evidence="4">The sequence shown here is derived from an EMBL/GenBank/DDBJ whole genome shotgun (WGS) entry which is preliminary data.</text>
</comment>
<dbReference type="PANTHER" id="PTHR30349:SF94">
    <property type="entry name" value="INTEGRASE_RECOMBINASE HI_1414-RELATED"/>
    <property type="match status" value="1"/>
</dbReference>